<evidence type="ECO:0000313" key="1">
    <source>
        <dbReference type="EMBL" id="MBD2735406.1"/>
    </source>
</evidence>
<accession>A0ABR8K9B8</accession>
<evidence type="ECO:0000313" key="2">
    <source>
        <dbReference type="Proteomes" id="UP000637383"/>
    </source>
</evidence>
<protein>
    <submittedName>
        <fullName evidence="1">Uncharacterized protein</fullName>
    </submittedName>
</protein>
<sequence length="54" mass="6148">MSFKALVKKNAQAHREYYCSSSIFLVLSPQGGSNVWVFFDVISLTSLVWKDLVH</sequence>
<reference evidence="1 2" key="1">
    <citation type="journal article" date="2020" name="ISME J.">
        <title>Comparative genomics reveals insights into cyanobacterial evolution and habitat adaptation.</title>
        <authorList>
            <person name="Chen M.Y."/>
            <person name="Teng W.K."/>
            <person name="Zhao L."/>
            <person name="Hu C.X."/>
            <person name="Zhou Y.K."/>
            <person name="Han B.P."/>
            <person name="Song L.R."/>
            <person name="Shu W.S."/>
        </authorList>
    </citation>
    <scope>NUCLEOTIDE SEQUENCE [LARGE SCALE GENOMIC DNA]</scope>
    <source>
        <strain evidence="1 2">FACHB-159</strain>
    </source>
</reference>
<comment type="caution">
    <text evidence="1">The sequence shown here is derived from an EMBL/GenBank/DDBJ whole genome shotgun (WGS) entry which is preliminary data.</text>
</comment>
<dbReference type="Proteomes" id="UP000637383">
    <property type="component" value="Unassembled WGS sequence"/>
</dbReference>
<gene>
    <name evidence="1" type="ORF">H6H03_16130</name>
</gene>
<keyword evidence="2" id="KW-1185">Reference proteome</keyword>
<organism evidence="1 2">
    <name type="scientific">Nostoc paludosum FACHB-159</name>
    <dbReference type="NCBI Taxonomy" id="2692908"/>
    <lineage>
        <taxon>Bacteria</taxon>
        <taxon>Bacillati</taxon>
        <taxon>Cyanobacteriota</taxon>
        <taxon>Cyanophyceae</taxon>
        <taxon>Nostocales</taxon>
        <taxon>Nostocaceae</taxon>
        <taxon>Nostoc</taxon>
    </lineage>
</organism>
<proteinExistence type="predicted"/>
<name>A0ABR8K9B8_9NOSO</name>
<dbReference type="EMBL" id="JACJTU010000014">
    <property type="protein sequence ID" value="MBD2735406.1"/>
    <property type="molecule type" value="Genomic_DNA"/>
</dbReference>